<proteinExistence type="predicted"/>
<keyword evidence="1" id="KW-1133">Transmembrane helix</keyword>
<evidence type="ECO:0000313" key="2">
    <source>
        <dbReference type="EMBL" id="RPB23235.1"/>
    </source>
</evidence>
<reference evidence="2 3" key="1">
    <citation type="journal article" date="2018" name="Nat. Ecol. Evol.">
        <title>Pezizomycetes genomes reveal the molecular basis of ectomycorrhizal truffle lifestyle.</title>
        <authorList>
            <person name="Murat C."/>
            <person name="Payen T."/>
            <person name="Noel B."/>
            <person name="Kuo A."/>
            <person name="Morin E."/>
            <person name="Chen J."/>
            <person name="Kohler A."/>
            <person name="Krizsan K."/>
            <person name="Balestrini R."/>
            <person name="Da Silva C."/>
            <person name="Montanini B."/>
            <person name="Hainaut M."/>
            <person name="Levati E."/>
            <person name="Barry K.W."/>
            <person name="Belfiori B."/>
            <person name="Cichocki N."/>
            <person name="Clum A."/>
            <person name="Dockter R.B."/>
            <person name="Fauchery L."/>
            <person name="Guy J."/>
            <person name="Iotti M."/>
            <person name="Le Tacon F."/>
            <person name="Lindquist E.A."/>
            <person name="Lipzen A."/>
            <person name="Malagnac F."/>
            <person name="Mello A."/>
            <person name="Molinier V."/>
            <person name="Miyauchi S."/>
            <person name="Poulain J."/>
            <person name="Riccioni C."/>
            <person name="Rubini A."/>
            <person name="Sitrit Y."/>
            <person name="Splivallo R."/>
            <person name="Traeger S."/>
            <person name="Wang M."/>
            <person name="Zifcakova L."/>
            <person name="Wipf D."/>
            <person name="Zambonelli A."/>
            <person name="Paolocci F."/>
            <person name="Nowrousian M."/>
            <person name="Ottonello S."/>
            <person name="Baldrian P."/>
            <person name="Spatafora J.W."/>
            <person name="Henrissat B."/>
            <person name="Nagy L.G."/>
            <person name="Aury J.M."/>
            <person name="Wincker P."/>
            <person name="Grigoriev I.V."/>
            <person name="Bonfante P."/>
            <person name="Martin F.M."/>
        </authorList>
    </citation>
    <scope>NUCLEOTIDE SEQUENCE [LARGE SCALE GENOMIC DNA]</scope>
    <source>
        <strain evidence="2 3">ATCC MYA-4762</strain>
    </source>
</reference>
<dbReference type="EMBL" id="ML121547">
    <property type="protein sequence ID" value="RPB23235.1"/>
    <property type="molecule type" value="Genomic_DNA"/>
</dbReference>
<dbReference type="Proteomes" id="UP000267821">
    <property type="component" value="Unassembled WGS sequence"/>
</dbReference>
<name>A0A3N4LYV7_9PEZI</name>
<evidence type="ECO:0000256" key="1">
    <source>
        <dbReference type="SAM" id="Phobius"/>
    </source>
</evidence>
<gene>
    <name evidence="2" type="ORF">L211DRAFT_838749</name>
</gene>
<sequence length="75" mass="8259">MFRLPEASGVESTGEAGIPEIKDTDVLGGLVGTGGVVIGVVPIFVNFRSIAKFYAHKFYAHKFYAHKFYAHQFSH</sequence>
<dbReference type="AlphaFoldDB" id="A0A3N4LYV7"/>
<organism evidence="2 3">
    <name type="scientific">Terfezia boudieri ATCC MYA-4762</name>
    <dbReference type="NCBI Taxonomy" id="1051890"/>
    <lineage>
        <taxon>Eukaryota</taxon>
        <taxon>Fungi</taxon>
        <taxon>Dikarya</taxon>
        <taxon>Ascomycota</taxon>
        <taxon>Pezizomycotina</taxon>
        <taxon>Pezizomycetes</taxon>
        <taxon>Pezizales</taxon>
        <taxon>Pezizaceae</taxon>
        <taxon>Terfezia</taxon>
    </lineage>
</organism>
<accession>A0A3N4LYV7</accession>
<keyword evidence="1" id="KW-0812">Transmembrane</keyword>
<protein>
    <submittedName>
        <fullName evidence="2">Uncharacterized protein</fullName>
    </submittedName>
</protein>
<evidence type="ECO:0000313" key="3">
    <source>
        <dbReference type="Proteomes" id="UP000267821"/>
    </source>
</evidence>
<dbReference type="InParanoid" id="A0A3N4LYV7"/>
<feature type="transmembrane region" description="Helical" evidence="1">
    <location>
        <begin position="26"/>
        <end position="47"/>
    </location>
</feature>
<keyword evidence="3" id="KW-1185">Reference proteome</keyword>
<keyword evidence="1" id="KW-0472">Membrane</keyword>